<dbReference type="EMBL" id="VFJE01000056">
    <property type="protein sequence ID" value="TPD65817.1"/>
    <property type="molecule type" value="Genomic_DNA"/>
</dbReference>
<protein>
    <recommendedName>
        <fullName evidence="5">Signal peptidase</fullName>
    </recommendedName>
</protein>
<name>A0A501Q0T5_9FLAO</name>
<dbReference type="AlphaFoldDB" id="A0A501Q0T5"/>
<keyword evidence="4" id="KW-1185">Reference proteome</keyword>
<keyword evidence="1" id="KW-1133">Transmembrane helix</keyword>
<feature type="signal peptide" evidence="2">
    <location>
        <begin position="1"/>
        <end position="23"/>
    </location>
</feature>
<evidence type="ECO:0000313" key="3">
    <source>
        <dbReference type="EMBL" id="TPD65817.1"/>
    </source>
</evidence>
<feature type="transmembrane region" description="Helical" evidence="1">
    <location>
        <begin position="39"/>
        <end position="57"/>
    </location>
</feature>
<comment type="caution">
    <text evidence="3">The sequence shown here is derived from an EMBL/GenBank/DDBJ whole genome shotgun (WGS) entry which is preliminary data.</text>
</comment>
<accession>A0A501Q0T5</accession>
<dbReference type="Proteomes" id="UP000319175">
    <property type="component" value="Unassembled WGS sequence"/>
</dbReference>
<dbReference type="OrthoDB" id="1375790at2"/>
<dbReference type="RefSeq" id="WP_140002335.1">
    <property type="nucleotide sequence ID" value="NZ_VFJE01000056.1"/>
</dbReference>
<keyword evidence="1" id="KW-0472">Membrane</keyword>
<evidence type="ECO:0000256" key="2">
    <source>
        <dbReference type="SAM" id="SignalP"/>
    </source>
</evidence>
<evidence type="ECO:0008006" key="5">
    <source>
        <dbReference type="Google" id="ProtNLM"/>
    </source>
</evidence>
<reference evidence="3 4" key="1">
    <citation type="submission" date="2019-06" db="EMBL/GenBank/DDBJ databases">
        <title>Flavobacterium sp. MaA-Y11 from geoumgang.</title>
        <authorList>
            <person name="Jeong S."/>
        </authorList>
    </citation>
    <scope>NUCLEOTIDE SEQUENCE [LARGE SCALE GENOMIC DNA]</scope>
    <source>
        <strain evidence="3 4">MaA-Y11</strain>
    </source>
</reference>
<keyword evidence="2" id="KW-0732">Signal</keyword>
<sequence length="68" mass="7534">MKNTAIKFLSLAFFLFSSLSVLAQNPEEVPEDLDGPPAPISDHIWLLALVGLAYVFLKYSPKLAKRNS</sequence>
<gene>
    <name evidence="3" type="ORF">FJA49_16680</name>
</gene>
<evidence type="ECO:0000313" key="4">
    <source>
        <dbReference type="Proteomes" id="UP000319175"/>
    </source>
</evidence>
<organism evidence="3 4">
    <name type="scientific">Flavobacterium microcysteis</name>
    <dbReference type="NCBI Taxonomy" id="2596891"/>
    <lineage>
        <taxon>Bacteria</taxon>
        <taxon>Pseudomonadati</taxon>
        <taxon>Bacteroidota</taxon>
        <taxon>Flavobacteriia</taxon>
        <taxon>Flavobacteriales</taxon>
        <taxon>Flavobacteriaceae</taxon>
        <taxon>Flavobacterium</taxon>
    </lineage>
</organism>
<evidence type="ECO:0000256" key="1">
    <source>
        <dbReference type="SAM" id="Phobius"/>
    </source>
</evidence>
<proteinExistence type="predicted"/>
<feature type="chain" id="PRO_5021415371" description="Signal peptidase" evidence="2">
    <location>
        <begin position="24"/>
        <end position="68"/>
    </location>
</feature>
<keyword evidence="1" id="KW-0812">Transmembrane</keyword>